<dbReference type="AlphaFoldDB" id="A0A6P4YZV5"/>
<dbReference type="SUPFAM" id="SSF52540">
    <property type="entry name" value="P-loop containing nucleoside triphosphate hydrolases"/>
    <property type="match status" value="1"/>
</dbReference>
<keyword evidence="9" id="KW-0325">Glycoprotein</keyword>
<dbReference type="RefSeq" id="XP_019627229.1">
    <property type="nucleotide sequence ID" value="XM_019771670.1"/>
</dbReference>
<keyword evidence="7" id="KW-0333">Golgi apparatus</keyword>
<comment type="similarity">
    <text evidence="2">Belongs to the galactose-3-O-sulfotransferase family.</text>
</comment>
<evidence type="ECO:0000313" key="11">
    <source>
        <dbReference type="RefSeq" id="XP_019627229.1"/>
    </source>
</evidence>
<evidence type="ECO:0000313" key="10">
    <source>
        <dbReference type="Proteomes" id="UP000515135"/>
    </source>
</evidence>
<keyword evidence="6" id="KW-1133">Transmembrane helix</keyword>
<evidence type="ECO:0000256" key="7">
    <source>
        <dbReference type="ARBA" id="ARBA00023034"/>
    </source>
</evidence>
<comment type="subcellular location">
    <subcellularLocation>
        <location evidence="1">Golgi apparatus membrane</location>
        <topology evidence="1">Single-pass type II membrane protein</topology>
    </subcellularLocation>
</comment>
<dbReference type="KEGG" id="bbel:109472098"/>
<dbReference type="PANTHER" id="PTHR14647:SF86">
    <property type="entry name" value="GALACTOSE-3-O-SULFOTRANSFERASE"/>
    <property type="match status" value="1"/>
</dbReference>
<keyword evidence="10" id="KW-1185">Reference proteome</keyword>
<dbReference type="OrthoDB" id="514299at2759"/>
<evidence type="ECO:0000256" key="9">
    <source>
        <dbReference type="ARBA" id="ARBA00023180"/>
    </source>
</evidence>
<keyword evidence="4" id="KW-0812">Transmembrane</keyword>
<dbReference type="GO" id="GO:0000139">
    <property type="term" value="C:Golgi membrane"/>
    <property type="evidence" value="ECO:0007669"/>
    <property type="project" value="UniProtKB-SubCell"/>
</dbReference>
<dbReference type="Proteomes" id="UP000515135">
    <property type="component" value="Unplaced"/>
</dbReference>
<evidence type="ECO:0000256" key="2">
    <source>
        <dbReference type="ARBA" id="ARBA00008124"/>
    </source>
</evidence>
<sequence length="365" mass="43052">MTSSKQDRTLKRQGHYAFIKSSKTCTKKTNLFFLKTHKTGSSTVQNILMRFGSAKNLTFVLPSKGHILGWPRPFHRSFVGGGTKNTIYNILCHHTRFDYKNIRDLMPDDTVYITIVRNPVYMYESVFTYFRFEKQFKINSSEPFKTFLDNPSQFIKFGGKSPMRYRNPMLYDLGKDAKESFSKQEQNVKAYIARLEKIFSVVMIADYFEESLILLKHELCWDIDDVTFLKLNARRDESIRHVTNFMAKKIRKLCNMDTMLFNHFNKTLWSKLLKLPFDWRKEVAVLKEKNHQLQNKCIESDSRERTQIQDGRFKVYEPAGIAMKSFQLKKGALINDTCVNMAKSEKPFTSELRKKRKHEIFQRSI</sequence>
<keyword evidence="8" id="KW-0472">Membrane</keyword>
<dbReference type="InterPro" id="IPR009729">
    <property type="entry name" value="Gal-3-0_sulfotransfrase"/>
</dbReference>
<evidence type="ECO:0000256" key="4">
    <source>
        <dbReference type="ARBA" id="ARBA00022692"/>
    </source>
</evidence>
<protein>
    <submittedName>
        <fullName evidence="11">Galactosylceramide sulfotransferase-like</fullName>
    </submittedName>
</protein>
<dbReference type="GO" id="GO:0009247">
    <property type="term" value="P:glycolipid biosynthetic process"/>
    <property type="evidence" value="ECO:0007669"/>
    <property type="project" value="InterPro"/>
</dbReference>
<accession>A0A6P4YZV5</accession>
<evidence type="ECO:0000256" key="3">
    <source>
        <dbReference type="ARBA" id="ARBA00022679"/>
    </source>
</evidence>
<dbReference type="GeneID" id="109472098"/>
<dbReference type="Gene3D" id="3.40.50.300">
    <property type="entry name" value="P-loop containing nucleotide triphosphate hydrolases"/>
    <property type="match status" value="1"/>
</dbReference>
<keyword evidence="3" id="KW-0808">Transferase</keyword>
<evidence type="ECO:0000256" key="1">
    <source>
        <dbReference type="ARBA" id="ARBA00004323"/>
    </source>
</evidence>
<dbReference type="Pfam" id="PF06990">
    <property type="entry name" value="Gal-3-0_sulfotr"/>
    <property type="match status" value="1"/>
</dbReference>
<reference evidence="11" key="1">
    <citation type="submission" date="2025-08" db="UniProtKB">
        <authorList>
            <consortium name="RefSeq"/>
        </authorList>
    </citation>
    <scope>IDENTIFICATION</scope>
    <source>
        <tissue evidence="11">Gonad</tissue>
    </source>
</reference>
<keyword evidence="5" id="KW-0735">Signal-anchor</keyword>
<dbReference type="InterPro" id="IPR027417">
    <property type="entry name" value="P-loop_NTPase"/>
</dbReference>
<evidence type="ECO:0000256" key="6">
    <source>
        <dbReference type="ARBA" id="ARBA00022989"/>
    </source>
</evidence>
<proteinExistence type="inferred from homology"/>
<organism evidence="10 11">
    <name type="scientific">Branchiostoma belcheri</name>
    <name type="common">Amphioxus</name>
    <dbReference type="NCBI Taxonomy" id="7741"/>
    <lineage>
        <taxon>Eukaryota</taxon>
        <taxon>Metazoa</taxon>
        <taxon>Chordata</taxon>
        <taxon>Cephalochordata</taxon>
        <taxon>Leptocardii</taxon>
        <taxon>Amphioxiformes</taxon>
        <taxon>Branchiostomatidae</taxon>
        <taxon>Branchiostoma</taxon>
    </lineage>
</organism>
<name>A0A6P4YZV5_BRABE</name>
<evidence type="ECO:0000256" key="5">
    <source>
        <dbReference type="ARBA" id="ARBA00022968"/>
    </source>
</evidence>
<dbReference type="PANTHER" id="PTHR14647">
    <property type="entry name" value="GALACTOSE-3-O-SULFOTRANSFERASE"/>
    <property type="match status" value="1"/>
</dbReference>
<dbReference type="GO" id="GO:0001733">
    <property type="term" value="F:galactosylceramide sulfotransferase activity"/>
    <property type="evidence" value="ECO:0007669"/>
    <property type="project" value="InterPro"/>
</dbReference>
<gene>
    <name evidence="11" type="primary">LOC109472098</name>
</gene>
<evidence type="ECO:0000256" key="8">
    <source>
        <dbReference type="ARBA" id="ARBA00023136"/>
    </source>
</evidence>